<dbReference type="AlphaFoldDB" id="A0A6M6BBM0"/>
<feature type="domain" description="Heavy metal binding" evidence="2">
    <location>
        <begin position="46"/>
        <end position="73"/>
    </location>
</feature>
<dbReference type="KEGG" id="hts:HMJ29_06950"/>
<dbReference type="RefSeq" id="WP_171589547.1">
    <property type="nucleotide sequence ID" value="NZ_CP053538.1"/>
</dbReference>
<organism evidence="3 4">
    <name type="scientific">Hymenobacter taeanensis</name>
    <dbReference type="NCBI Taxonomy" id="2735321"/>
    <lineage>
        <taxon>Bacteria</taxon>
        <taxon>Pseudomonadati</taxon>
        <taxon>Bacteroidota</taxon>
        <taxon>Cytophagia</taxon>
        <taxon>Cytophagales</taxon>
        <taxon>Hymenobacteraceae</taxon>
        <taxon>Hymenobacter</taxon>
    </lineage>
</organism>
<feature type="signal peptide" evidence="1">
    <location>
        <begin position="1"/>
        <end position="22"/>
    </location>
</feature>
<evidence type="ECO:0000313" key="3">
    <source>
        <dbReference type="EMBL" id="QJX45399.1"/>
    </source>
</evidence>
<keyword evidence="4" id="KW-1185">Reference proteome</keyword>
<dbReference type="Pfam" id="PF19335">
    <property type="entry name" value="HMBD"/>
    <property type="match status" value="1"/>
</dbReference>
<feature type="chain" id="PRO_5026710544" description="Heavy metal binding domain-containing protein" evidence="1">
    <location>
        <begin position="23"/>
        <end position="86"/>
    </location>
</feature>
<evidence type="ECO:0000313" key="4">
    <source>
        <dbReference type="Proteomes" id="UP000501623"/>
    </source>
</evidence>
<proteinExistence type="predicted"/>
<sequence>MQKYSWKALLVSGVMVLATVLASCQQKPAEHVEAASTATPAKAAAYICPMGCEGSASDKPGNCPVCDMKLEPNPAAQAATVPTDSL</sequence>
<dbReference type="EMBL" id="CP053538">
    <property type="protein sequence ID" value="QJX45399.1"/>
    <property type="molecule type" value="Genomic_DNA"/>
</dbReference>
<keyword evidence="1" id="KW-0732">Signal</keyword>
<evidence type="ECO:0000256" key="1">
    <source>
        <dbReference type="SAM" id="SignalP"/>
    </source>
</evidence>
<dbReference type="InterPro" id="IPR045800">
    <property type="entry name" value="HMBD"/>
</dbReference>
<gene>
    <name evidence="3" type="ORF">HMJ29_06950</name>
</gene>
<dbReference type="Proteomes" id="UP000501623">
    <property type="component" value="Chromosome"/>
</dbReference>
<evidence type="ECO:0000259" key="2">
    <source>
        <dbReference type="Pfam" id="PF19335"/>
    </source>
</evidence>
<protein>
    <recommendedName>
        <fullName evidence="2">Heavy metal binding domain-containing protein</fullName>
    </recommendedName>
</protein>
<accession>A0A6M6BBM0</accession>
<name>A0A6M6BBM0_9BACT</name>
<dbReference type="GO" id="GO:0046872">
    <property type="term" value="F:metal ion binding"/>
    <property type="evidence" value="ECO:0007669"/>
    <property type="project" value="InterPro"/>
</dbReference>
<dbReference type="PROSITE" id="PS51257">
    <property type="entry name" value="PROKAR_LIPOPROTEIN"/>
    <property type="match status" value="1"/>
</dbReference>
<reference evidence="3 4" key="1">
    <citation type="submission" date="2020-05" db="EMBL/GenBank/DDBJ databases">
        <title>Complete genome sequence of Hymenobacter sp. TS19 in Coasted Sand Dune.</title>
        <authorList>
            <person name="Lee J.-H."/>
            <person name="Jung J.-H."/>
            <person name="Jeong S."/>
            <person name="Zhao L."/>
            <person name="Kim M.-K."/>
            <person name="Seo H.-S."/>
            <person name="Lim S."/>
        </authorList>
    </citation>
    <scope>NUCLEOTIDE SEQUENCE [LARGE SCALE GENOMIC DNA]</scope>
    <source>
        <strain evidence="3 4">TS19</strain>
    </source>
</reference>